<dbReference type="AlphaFoldDB" id="A0AAD1UAL0"/>
<keyword evidence="6" id="KW-1133">Transmembrane helix</keyword>
<dbReference type="Gene3D" id="2.40.70.10">
    <property type="entry name" value="Acid Proteases"/>
    <property type="match status" value="2"/>
</dbReference>
<keyword evidence="6" id="KW-0812">Transmembrane</keyword>
<evidence type="ECO:0000256" key="3">
    <source>
        <dbReference type="ARBA" id="ARBA00022750"/>
    </source>
</evidence>
<evidence type="ECO:0000256" key="6">
    <source>
        <dbReference type="SAM" id="Phobius"/>
    </source>
</evidence>
<keyword evidence="3" id="KW-0064">Aspartyl protease</keyword>
<evidence type="ECO:0000256" key="5">
    <source>
        <dbReference type="PIRSR" id="PIRSR601461-2"/>
    </source>
</evidence>
<proteinExistence type="inferred from homology"/>
<keyword evidence="6" id="KW-0472">Membrane</keyword>
<protein>
    <recommendedName>
        <fullName evidence="7">Peptidase A1 domain-containing protein</fullName>
    </recommendedName>
</protein>
<reference evidence="8" key="1">
    <citation type="submission" date="2023-07" db="EMBL/GenBank/DDBJ databases">
        <authorList>
            <consortium name="AG Swart"/>
            <person name="Singh M."/>
            <person name="Singh A."/>
            <person name="Seah K."/>
            <person name="Emmerich C."/>
        </authorList>
    </citation>
    <scope>NUCLEOTIDE SEQUENCE</scope>
    <source>
        <strain evidence="8">DP1</strain>
    </source>
</reference>
<accession>A0AAD1UAL0</accession>
<dbReference type="InterPro" id="IPR001461">
    <property type="entry name" value="Aspartic_peptidase_A1"/>
</dbReference>
<organism evidence="8 9">
    <name type="scientific">Euplotes crassus</name>
    <dbReference type="NCBI Taxonomy" id="5936"/>
    <lineage>
        <taxon>Eukaryota</taxon>
        <taxon>Sar</taxon>
        <taxon>Alveolata</taxon>
        <taxon>Ciliophora</taxon>
        <taxon>Intramacronucleata</taxon>
        <taxon>Spirotrichea</taxon>
        <taxon>Hypotrichia</taxon>
        <taxon>Euplotida</taxon>
        <taxon>Euplotidae</taxon>
        <taxon>Moneuplotes</taxon>
    </lineage>
</organism>
<dbReference type="InterPro" id="IPR033121">
    <property type="entry name" value="PEPTIDASE_A1"/>
</dbReference>
<dbReference type="GO" id="GO:0006508">
    <property type="term" value="P:proteolysis"/>
    <property type="evidence" value="ECO:0007669"/>
    <property type="project" value="UniProtKB-KW"/>
</dbReference>
<feature type="disulfide bond" evidence="5">
    <location>
        <begin position="238"/>
        <end position="272"/>
    </location>
</feature>
<evidence type="ECO:0000256" key="4">
    <source>
        <dbReference type="ARBA" id="ARBA00022801"/>
    </source>
</evidence>
<dbReference type="EMBL" id="CAMPGE010006687">
    <property type="protein sequence ID" value="CAI2365565.1"/>
    <property type="molecule type" value="Genomic_DNA"/>
</dbReference>
<dbReference type="PANTHER" id="PTHR47966">
    <property type="entry name" value="BETA-SITE APP-CLEAVING ENZYME, ISOFORM A-RELATED"/>
    <property type="match status" value="1"/>
</dbReference>
<dbReference type="InterPro" id="IPR034164">
    <property type="entry name" value="Pepsin-like_dom"/>
</dbReference>
<evidence type="ECO:0000256" key="1">
    <source>
        <dbReference type="ARBA" id="ARBA00007447"/>
    </source>
</evidence>
<feature type="domain" description="Peptidase A1" evidence="7">
    <location>
        <begin position="1"/>
        <end position="314"/>
    </location>
</feature>
<keyword evidence="5" id="KW-1015">Disulfide bond</keyword>
<dbReference type="Proteomes" id="UP001295684">
    <property type="component" value="Unassembled WGS sequence"/>
</dbReference>
<dbReference type="PANTHER" id="PTHR47966:SF51">
    <property type="entry name" value="BETA-SITE APP-CLEAVING ENZYME, ISOFORM A-RELATED"/>
    <property type="match status" value="1"/>
</dbReference>
<comment type="similarity">
    <text evidence="1">Belongs to the peptidase A1 family.</text>
</comment>
<dbReference type="PROSITE" id="PS51767">
    <property type="entry name" value="PEPTIDASE_A1"/>
    <property type="match status" value="1"/>
</dbReference>
<feature type="transmembrane region" description="Helical" evidence="6">
    <location>
        <begin position="328"/>
        <end position="349"/>
    </location>
</feature>
<evidence type="ECO:0000256" key="2">
    <source>
        <dbReference type="ARBA" id="ARBA00022670"/>
    </source>
</evidence>
<evidence type="ECO:0000313" key="9">
    <source>
        <dbReference type="Proteomes" id="UP001295684"/>
    </source>
</evidence>
<dbReference type="CDD" id="cd05471">
    <property type="entry name" value="pepsin_like"/>
    <property type="match status" value="1"/>
</dbReference>
<evidence type="ECO:0000313" key="8">
    <source>
        <dbReference type="EMBL" id="CAI2365565.1"/>
    </source>
</evidence>
<name>A0AAD1UAL0_EUPCR</name>
<sequence length="372" mass="41626">MTFIYDTGSAWIWFPTTACKACPNENLYDIDSVINLPQDPKERDKAIDKTQVEVLVYGTGEVGGVRIKEDVYIYPKGPQVVKNLVMLGIVVANGIEGDAADGILGLGPIDPNDGRGNFVTALKQQGIIDYEMFSFDFKPVGMKSKMIFGDIDREIAQNLSEFVWAPMEGEEDYWTLPLTGVYFGQEKTLHQAKYAVIDTGSSTLALSEDNFLELMQSVLDTGLDCGFFIGEKFVACICDNGFDDFPNFTLSIHGYSFDLSPEDYIAEEENICVILVYNLGSRVIIEQDTVVLGANFLRKYYTVFDMEKSRVGIYGNEISRTEPFFMQYALYALLIFLFLVLLCLIIWLINTRKVSPSDSSSQSGKMHGEEMG</sequence>
<dbReference type="PRINTS" id="PR00792">
    <property type="entry name" value="PEPSIN"/>
</dbReference>
<gene>
    <name evidence="8" type="ORF">ECRASSUSDP1_LOCUS6883</name>
</gene>
<dbReference type="Pfam" id="PF00026">
    <property type="entry name" value="Asp"/>
    <property type="match status" value="1"/>
</dbReference>
<dbReference type="GO" id="GO:0004190">
    <property type="term" value="F:aspartic-type endopeptidase activity"/>
    <property type="evidence" value="ECO:0007669"/>
    <property type="project" value="UniProtKB-KW"/>
</dbReference>
<keyword evidence="4" id="KW-0378">Hydrolase</keyword>
<dbReference type="InterPro" id="IPR021109">
    <property type="entry name" value="Peptidase_aspartic_dom_sf"/>
</dbReference>
<keyword evidence="2" id="KW-0645">Protease</keyword>
<comment type="caution">
    <text evidence="8">The sequence shown here is derived from an EMBL/GenBank/DDBJ whole genome shotgun (WGS) entry which is preliminary data.</text>
</comment>
<evidence type="ECO:0000259" key="7">
    <source>
        <dbReference type="PROSITE" id="PS51767"/>
    </source>
</evidence>
<dbReference type="SUPFAM" id="SSF50630">
    <property type="entry name" value="Acid proteases"/>
    <property type="match status" value="1"/>
</dbReference>
<keyword evidence="9" id="KW-1185">Reference proteome</keyword>